<dbReference type="GO" id="GO:0000978">
    <property type="term" value="F:RNA polymerase II cis-regulatory region sequence-specific DNA binding"/>
    <property type="evidence" value="ECO:0007669"/>
    <property type="project" value="InterPro"/>
</dbReference>
<dbReference type="Proteomes" id="UP001140453">
    <property type="component" value="Unassembled WGS sequence"/>
</dbReference>
<evidence type="ECO:0000256" key="2">
    <source>
        <dbReference type="ARBA" id="ARBA00022723"/>
    </source>
</evidence>
<dbReference type="GO" id="GO:0000785">
    <property type="term" value="C:chromatin"/>
    <property type="evidence" value="ECO:0007669"/>
    <property type="project" value="TreeGrafter"/>
</dbReference>
<evidence type="ECO:0000256" key="6">
    <source>
        <dbReference type="ARBA" id="ARBA00023242"/>
    </source>
</evidence>
<dbReference type="Gene3D" id="3.30.160.60">
    <property type="entry name" value="Classic Zinc Finger"/>
    <property type="match status" value="1"/>
</dbReference>
<feature type="domain" description="C2H2-type" evidence="9">
    <location>
        <begin position="97"/>
        <end position="126"/>
    </location>
</feature>
<feature type="compositionally biased region" description="Low complexity" evidence="8">
    <location>
        <begin position="214"/>
        <end position="232"/>
    </location>
</feature>
<evidence type="ECO:0000256" key="1">
    <source>
        <dbReference type="ARBA" id="ARBA00004123"/>
    </source>
</evidence>
<dbReference type="GO" id="GO:0000981">
    <property type="term" value="F:DNA-binding transcription factor activity, RNA polymerase II-specific"/>
    <property type="evidence" value="ECO:0007669"/>
    <property type="project" value="InterPro"/>
</dbReference>
<keyword evidence="5" id="KW-0862">Zinc</keyword>
<dbReference type="EMBL" id="JAPEVB010000004">
    <property type="protein sequence ID" value="KAJ4389771.1"/>
    <property type="molecule type" value="Genomic_DNA"/>
</dbReference>
<dbReference type="FunFam" id="3.30.160.60:FF:001164">
    <property type="entry name" value="C2H2 finger domain protein, putative"/>
    <property type="match status" value="1"/>
</dbReference>
<feature type="domain" description="C2H2-type" evidence="9">
    <location>
        <begin position="67"/>
        <end position="96"/>
    </location>
</feature>
<dbReference type="OrthoDB" id="427030at2759"/>
<keyword evidence="6" id="KW-0539">Nucleus</keyword>
<dbReference type="Pfam" id="PF00096">
    <property type="entry name" value="zf-C2H2"/>
    <property type="match status" value="1"/>
</dbReference>
<comment type="subcellular location">
    <subcellularLocation>
        <location evidence="1">Nucleus</location>
    </subcellularLocation>
</comment>
<dbReference type="PANTHER" id="PTHR40626:SF11">
    <property type="entry name" value="ZINC FINGER PROTEIN YPR022C"/>
    <property type="match status" value="1"/>
</dbReference>
<keyword evidence="3" id="KW-0677">Repeat</keyword>
<protein>
    <recommendedName>
        <fullName evidence="9">C2H2-type domain-containing protein</fullName>
    </recommendedName>
</protein>
<dbReference type="Pfam" id="PF04082">
    <property type="entry name" value="Fungal_trans"/>
    <property type="match status" value="1"/>
</dbReference>
<dbReference type="InterPro" id="IPR007219">
    <property type="entry name" value="XnlR_reg_dom"/>
</dbReference>
<feature type="compositionally biased region" description="Polar residues" evidence="8">
    <location>
        <begin position="282"/>
        <end position="300"/>
    </location>
</feature>
<dbReference type="PANTHER" id="PTHR40626">
    <property type="entry name" value="MIP31509P"/>
    <property type="match status" value="1"/>
</dbReference>
<dbReference type="InterPro" id="IPR036236">
    <property type="entry name" value="Znf_C2H2_sf"/>
</dbReference>
<proteinExistence type="predicted"/>
<feature type="region of interest" description="Disordered" evidence="8">
    <location>
        <begin position="594"/>
        <end position="619"/>
    </location>
</feature>
<evidence type="ECO:0000256" key="8">
    <source>
        <dbReference type="SAM" id="MobiDB-lite"/>
    </source>
</evidence>
<name>A0A9W8YSC3_9PEZI</name>
<keyword evidence="4 7" id="KW-0863">Zinc-finger</keyword>
<organism evidence="10 11">
    <name type="scientific">Gnomoniopsis smithogilvyi</name>
    <dbReference type="NCBI Taxonomy" id="1191159"/>
    <lineage>
        <taxon>Eukaryota</taxon>
        <taxon>Fungi</taxon>
        <taxon>Dikarya</taxon>
        <taxon>Ascomycota</taxon>
        <taxon>Pezizomycotina</taxon>
        <taxon>Sordariomycetes</taxon>
        <taxon>Sordariomycetidae</taxon>
        <taxon>Diaporthales</taxon>
        <taxon>Gnomoniaceae</taxon>
        <taxon>Gnomoniopsis</taxon>
    </lineage>
</organism>
<evidence type="ECO:0000256" key="4">
    <source>
        <dbReference type="ARBA" id="ARBA00022771"/>
    </source>
</evidence>
<evidence type="ECO:0000259" key="9">
    <source>
        <dbReference type="PROSITE" id="PS50157"/>
    </source>
</evidence>
<dbReference type="CDD" id="cd12148">
    <property type="entry name" value="fungal_TF_MHR"/>
    <property type="match status" value="1"/>
</dbReference>
<gene>
    <name evidence="10" type="ORF">N0V93_007243</name>
</gene>
<dbReference type="InterPro" id="IPR051059">
    <property type="entry name" value="VerF-like"/>
</dbReference>
<accession>A0A9W8YSC3</accession>
<dbReference type="AlphaFoldDB" id="A0A9W8YSC3"/>
<sequence>MSPLQEPTPPEIMKQDDEMDSKVRTEGNGSHGGHDDDGEDHQDSSSNGEEGPNRKRRRSRKGLDKKFECPQEGCGKSYSRAEHLYRHQLNHNPKQIYKCDFEGCDRQFVRLDLCNRHKERHTAKGSALSRRDSLLAGHISPGTDGRHAFAAPGSISPEVNRSGSAYARPSMHPQFQDDMRSPFTPVTNTPPVFPHPNGGLHPNGVNYGTYGHMQGQSQQQQQQQQQSPHGPQRPAVHTSVPPYGVLSPASQQRYQGHHPNGTPQSANPYSGQSTFPPAFSLPPSNFQATAPSPHVTSDSGQDYVPQHSINEHFQGAPQPASEMIMLDNMTSQTTIPVFGSDSVLNKSPYVGMPEDFMAYLFNTQGAEGAAMNQMMPQYTNVPYYGTETSQMGYFPASGPQQVMAVNNLLDQNPPESVITEEKANEVFEFIKERFAEKTGRAPVEHNRESFIEGERTDDHMLSHKMMQAYIASYWVHFSEQMPILHKPTFSPDRTPTLLLISMMTIGAACLDRTHGTKVTMAGAELSNFLAWHLRWEIFMDSNFRPPAKLWIFQALILLELYEKMYSTRELHERAHIHHATTITLMRRGRSLIGKSALDSPPNPREDKASSRHSSTSGVAHTPDEWWNHWITNEATRRAAFAAFVIDSIHATMFGHSTVMVAHEMRLPLPCDEKLWRATSGAEVGRMEANFLSNGLKPAPFLEGLKRTLSGQEVLTNPFGRMILMAGLLNVSWHMNQRDLQVNSLGGGVSSALGGRDKWRATLTRAFDSWKHDFDKSLKKGENPQDPYGFNSATPTPDASTVFESRVVLHHLAHMAMHVDIVDCQIFARARRLLGRAIGPQDLSSAQRRMKDIWAPSVRARDATWYALKFLFSVLVEGSGATRPPTVPGGYTNGNNNLPNPDEAPYLARDDVLLNRPWVLYFAALVVWSYGHALEGACPDVAIPTTKAEQVRQMREYLITYGGGTDPEVLRTMKGLNNNSSLLLVLKDTFLTTRWELLHEGATLLNNCVQLNAGASL</sequence>
<feature type="region of interest" description="Disordered" evidence="8">
    <location>
        <begin position="1"/>
        <end position="72"/>
    </location>
</feature>
<feature type="compositionally biased region" description="Pro residues" evidence="8">
    <location>
        <begin position="1"/>
        <end position="10"/>
    </location>
</feature>
<dbReference type="GO" id="GO:0006351">
    <property type="term" value="P:DNA-templated transcription"/>
    <property type="evidence" value="ECO:0007669"/>
    <property type="project" value="InterPro"/>
</dbReference>
<feature type="compositionally biased region" description="Basic and acidic residues" evidence="8">
    <location>
        <begin position="13"/>
        <end position="25"/>
    </location>
</feature>
<evidence type="ECO:0000256" key="7">
    <source>
        <dbReference type="PROSITE-ProRule" id="PRU00042"/>
    </source>
</evidence>
<keyword evidence="2" id="KW-0479">Metal-binding</keyword>
<dbReference type="PROSITE" id="PS50157">
    <property type="entry name" value="ZINC_FINGER_C2H2_2"/>
    <property type="match status" value="2"/>
</dbReference>
<dbReference type="SMART" id="SM00355">
    <property type="entry name" value="ZnF_C2H2"/>
    <property type="match status" value="2"/>
</dbReference>
<dbReference type="InterPro" id="IPR013087">
    <property type="entry name" value="Znf_C2H2_type"/>
</dbReference>
<evidence type="ECO:0000256" key="3">
    <source>
        <dbReference type="ARBA" id="ARBA00022737"/>
    </source>
</evidence>
<feature type="region of interest" description="Disordered" evidence="8">
    <location>
        <begin position="136"/>
        <end position="305"/>
    </location>
</feature>
<dbReference type="GO" id="GO:0005634">
    <property type="term" value="C:nucleus"/>
    <property type="evidence" value="ECO:0007669"/>
    <property type="project" value="UniProtKB-SubCell"/>
</dbReference>
<reference evidence="10" key="1">
    <citation type="submission" date="2022-10" db="EMBL/GenBank/DDBJ databases">
        <title>Tapping the CABI collections for fungal endophytes: first genome assemblies for Collariella, Neodidymelliopsis, Ascochyta clinopodiicola, Didymella pomorum, Didymosphaeria variabile, Neocosmospora piperis and Neocucurbitaria cava.</title>
        <authorList>
            <person name="Hill R."/>
        </authorList>
    </citation>
    <scope>NUCLEOTIDE SEQUENCE</scope>
    <source>
        <strain evidence="10">IMI 355082</strain>
    </source>
</reference>
<evidence type="ECO:0000313" key="11">
    <source>
        <dbReference type="Proteomes" id="UP001140453"/>
    </source>
</evidence>
<dbReference type="GO" id="GO:0008270">
    <property type="term" value="F:zinc ion binding"/>
    <property type="evidence" value="ECO:0007669"/>
    <property type="project" value="UniProtKB-KW"/>
</dbReference>
<keyword evidence="11" id="KW-1185">Reference proteome</keyword>
<dbReference type="SUPFAM" id="SSF57667">
    <property type="entry name" value="beta-beta-alpha zinc fingers"/>
    <property type="match status" value="1"/>
</dbReference>
<feature type="compositionally biased region" description="Polar residues" evidence="8">
    <location>
        <begin position="261"/>
        <end position="275"/>
    </location>
</feature>
<evidence type="ECO:0000256" key="5">
    <source>
        <dbReference type="ARBA" id="ARBA00022833"/>
    </source>
</evidence>
<comment type="caution">
    <text evidence="10">The sequence shown here is derived from an EMBL/GenBank/DDBJ whole genome shotgun (WGS) entry which is preliminary data.</text>
</comment>
<evidence type="ECO:0000313" key="10">
    <source>
        <dbReference type="EMBL" id="KAJ4389771.1"/>
    </source>
</evidence>
<dbReference type="PROSITE" id="PS00028">
    <property type="entry name" value="ZINC_FINGER_C2H2_1"/>
    <property type="match status" value="2"/>
</dbReference>